<evidence type="ECO:0000256" key="1">
    <source>
        <dbReference type="SAM" id="MobiDB-lite"/>
    </source>
</evidence>
<dbReference type="EMBL" id="AE009441">
    <property type="protein sequence ID" value="AAL64741.1"/>
    <property type="molecule type" value="Genomic_DNA"/>
</dbReference>
<keyword evidence="3" id="KW-0346">Stress response</keyword>
<feature type="compositionally biased region" description="Basic and acidic residues" evidence="1">
    <location>
        <begin position="111"/>
        <end position="125"/>
    </location>
</feature>
<dbReference type="RefSeq" id="WP_011009209.1">
    <property type="nucleotide sequence ID" value="NC_003364.1"/>
</dbReference>
<dbReference type="InParanoid" id="Q8ZTL9"/>
<dbReference type="AlphaFoldDB" id="Q8ZTL9"/>
<gene>
    <name evidence="3" type="ordered locus">PAE3193a</name>
</gene>
<organism evidence="3 4">
    <name type="scientific">Pyrobaculum aerophilum (strain ATCC 51768 / DSM 7523 / JCM 9630 / CIP 104966 / NBRC 100827 / IM2)</name>
    <dbReference type="NCBI Taxonomy" id="178306"/>
    <lineage>
        <taxon>Archaea</taxon>
        <taxon>Thermoproteota</taxon>
        <taxon>Thermoprotei</taxon>
        <taxon>Thermoproteales</taxon>
        <taxon>Thermoproteaceae</taxon>
        <taxon>Pyrobaculum</taxon>
    </lineage>
</organism>
<dbReference type="KEGG" id="pai:PAE3193a"/>
<dbReference type="PATRIC" id="fig|178306.9.peg.2400"/>
<accession>Q8ZTL9</accession>
<dbReference type="HOGENOM" id="CLU_1840657_0_0_2"/>
<keyword evidence="2" id="KW-0472">Membrane</keyword>
<feature type="region of interest" description="Disordered" evidence="1">
    <location>
        <begin position="104"/>
        <end position="139"/>
    </location>
</feature>
<reference evidence="3 4" key="1">
    <citation type="journal article" date="2002" name="Proc. Natl. Acad. Sci. U.S.A.">
        <title>Genome sequence of the hyperthermophilic crenarchaeon Pyrobaculum aerophilum.</title>
        <authorList>
            <person name="Fitz-Gibbon S.T."/>
            <person name="Ladner H."/>
            <person name="Kim U.J."/>
            <person name="Stetter K.O."/>
            <person name="Simon M.I."/>
            <person name="Miller J.H."/>
        </authorList>
    </citation>
    <scope>NUCLEOTIDE SEQUENCE [LARGE SCALE GENOMIC DNA]</scope>
    <source>
        <strain evidence="4">ATCC 51768 / DSM 7523 / JCM 9630 / CIP 104966 / NBRC 100827 / IM2</strain>
    </source>
</reference>
<feature type="compositionally biased region" description="Basic residues" evidence="1">
    <location>
        <begin position="126"/>
        <end position="139"/>
    </location>
</feature>
<evidence type="ECO:0000256" key="2">
    <source>
        <dbReference type="SAM" id="Phobius"/>
    </source>
</evidence>
<evidence type="ECO:0000313" key="4">
    <source>
        <dbReference type="Proteomes" id="UP000002439"/>
    </source>
</evidence>
<dbReference type="STRING" id="178306.PAE3193a"/>
<sequence length="139" mass="14562">MALILAAIVAVAYAVLAPLLFPAVVLTQAALGIKDYITAFAVLAAVSAAAMYIISPYIINAVFGPRPDPGLQQLVDAVAAKLGGRVKARAVVVEGPPKRLRLRQLPNGEVRGGDHGLVKHGEPRRAGGRHRPRAGTPHK</sequence>
<feature type="transmembrane region" description="Helical" evidence="2">
    <location>
        <begin position="39"/>
        <end position="59"/>
    </location>
</feature>
<dbReference type="EnsemblBacteria" id="AAL64741">
    <property type="protein sequence ID" value="AAL64741"/>
    <property type="gene ID" value="PAE3193a"/>
</dbReference>
<evidence type="ECO:0000313" key="3">
    <source>
        <dbReference type="EMBL" id="AAL64741.1"/>
    </source>
</evidence>
<keyword evidence="4" id="KW-1185">Reference proteome</keyword>
<name>Q8ZTL9_PYRAE</name>
<keyword evidence="2" id="KW-1133">Transmembrane helix</keyword>
<protein>
    <submittedName>
        <fullName evidence="3">Possible heat shock protein, htpX homolog part 1, authentic frameshift</fullName>
    </submittedName>
</protein>
<dbReference type="Proteomes" id="UP000002439">
    <property type="component" value="Chromosome"/>
</dbReference>
<keyword evidence="2" id="KW-0812">Transmembrane</keyword>
<proteinExistence type="predicted"/>
<dbReference type="GeneID" id="68225707"/>